<comment type="caution">
    <text evidence="2">The sequence shown here is derived from an EMBL/GenBank/DDBJ whole genome shotgun (WGS) entry which is preliminary data.</text>
</comment>
<proteinExistence type="predicted"/>
<dbReference type="InterPro" id="IPR013424">
    <property type="entry name" value="Ice-binding_C"/>
</dbReference>
<accession>A0A930BVX4</accession>
<sequence length="85" mass="8862">GGNLYDLTQLGSTNQTVVQNFVTAFANSKLQETIDFCTANPTAPECQGGNVPEPGSLALMGLGMAGLAGLRRRTKSGQAQKMVFA</sequence>
<gene>
    <name evidence="2" type="ORF">HXL68_06845</name>
</gene>
<evidence type="ECO:0000313" key="3">
    <source>
        <dbReference type="Proteomes" id="UP000718593"/>
    </source>
</evidence>
<name>A0A930BVX4_9RHOO</name>
<protein>
    <submittedName>
        <fullName evidence="2">PEP-CTERM sorting domain-containing protein</fullName>
    </submittedName>
</protein>
<reference evidence="2" key="1">
    <citation type="submission" date="2020-04" db="EMBL/GenBank/DDBJ databases">
        <title>Deep metagenomics examines the oral microbiome during advanced dental caries in children, revealing novel taxa and co-occurrences with host molecules.</title>
        <authorList>
            <person name="Baker J.L."/>
            <person name="Morton J.T."/>
            <person name="Dinis M."/>
            <person name="Alvarez R."/>
            <person name="Tran N.C."/>
            <person name="Knight R."/>
            <person name="Edlund A."/>
        </authorList>
    </citation>
    <scope>NUCLEOTIDE SEQUENCE</scope>
    <source>
        <strain evidence="2">JCVI_32_bin.24</strain>
    </source>
</reference>
<evidence type="ECO:0000259" key="1">
    <source>
        <dbReference type="Pfam" id="PF07589"/>
    </source>
</evidence>
<dbReference type="Proteomes" id="UP000718593">
    <property type="component" value="Unassembled WGS sequence"/>
</dbReference>
<dbReference type="NCBIfam" id="TIGR02595">
    <property type="entry name" value="PEP_CTERM"/>
    <property type="match status" value="1"/>
</dbReference>
<dbReference type="Pfam" id="PF07589">
    <property type="entry name" value="PEP-CTERM"/>
    <property type="match status" value="1"/>
</dbReference>
<evidence type="ECO:0000313" key="2">
    <source>
        <dbReference type="EMBL" id="MBF1164740.1"/>
    </source>
</evidence>
<dbReference type="EMBL" id="JABZMI010000105">
    <property type="protein sequence ID" value="MBF1164740.1"/>
    <property type="molecule type" value="Genomic_DNA"/>
</dbReference>
<feature type="domain" description="Ice-binding protein C-terminal" evidence="1">
    <location>
        <begin position="51"/>
        <end position="73"/>
    </location>
</feature>
<dbReference type="AlphaFoldDB" id="A0A930BVX4"/>
<organism evidence="2 3">
    <name type="scientific">Dechloromonas agitata</name>
    <dbReference type="NCBI Taxonomy" id="73030"/>
    <lineage>
        <taxon>Bacteria</taxon>
        <taxon>Pseudomonadati</taxon>
        <taxon>Pseudomonadota</taxon>
        <taxon>Betaproteobacteria</taxon>
        <taxon>Rhodocyclales</taxon>
        <taxon>Azonexaceae</taxon>
        <taxon>Dechloromonas</taxon>
    </lineage>
</organism>
<feature type="non-terminal residue" evidence="2">
    <location>
        <position position="1"/>
    </location>
</feature>